<accession>I0IDQ1</accession>
<name>I0IDQ1_PHYMF</name>
<evidence type="ECO:0000256" key="1">
    <source>
        <dbReference type="SAM" id="MobiDB-lite"/>
    </source>
</evidence>
<dbReference type="AlphaFoldDB" id="I0IDQ1"/>
<dbReference type="KEGG" id="phm:PSMK_12300"/>
<evidence type="ECO:0000313" key="3">
    <source>
        <dbReference type="Proteomes" id="UP000007881"/>
    </source>
</evidence>
<dbReference type="EMBL" id="AP012338">
    <property type="protein sequence ID" value="BAM03389.1"/>
    <property type="molecule type" value="Genomic_DNA"/>
</dbReference>
<sequence length="61" mass="6536">MEWWNPEGSAAGGERPPPPGLCKAGAAREPCRWSRAEASCGPVRAPGRCPAPRLVRERLPS</sequence>
<dbReference type="HOGENOM" id="CLU_2918688_0_0_0"/>
<feature type="region of interest" description="Disordered" evidence="1">
    <location>
        <begin position="1"/>
        <end position="21"/>
    </location>
</feature>
<dbReference type="Proteomes" id="UP000007881">
    <property type="component" value="Chromosome"/>
</dbReference>
<organism evidence="2 3">
    <name type="scientific">Phycisphaera mikurensis (strain NBRC 102666 / KCTC 22515 / FYK2301M01)</name>
    <dbReference type="NCBI Taxonomy" id="1142394"/>
    <lineage>
        <taxon>Bacteria</taxon>
        <taxon>Pseudomonadati</taxon>
        <taxon>Planctomycetota</taxon>
        <taxon>Phycisphaerae</taxon>
        <taxon>Phycisphaerales</taxon>
        <taxon>Phycisphaeraceae</taxon>
        <taxon>Phycisphaera</taxon>
    </lineage>
</organism>
<evidence type="ECO:0000313" key="2">
    <source>
        <dbReference type="EMBL" id="BAM03389.1"/>
    </source>
</evidence>
<reference evidence="2 3" key="1">
    <citation type="submission" date="2012-02" db="EMBL/GenBank/DDBJ databases">
        <title>Complete genome sequence of Phycisphaera mikurensis NBRC 102666.</title>
        <authorList>
            <person name="Ankai A."/>
            <person name="Hosoyama A."/>
            <person name="Terui Y."/>
            <person name="Sekine M."/>
            <person name="Fukai R."/>
            <person name="Kato Y."/>
            <person name="Nakamura S."/>
            <person name="Yamada-Narita S."/>
            <person name="Kawakoshi A."/>
            <person name="Fukunaga Y."/>
            <person name="Yamazaki S."/>
            <person name="Fujita N."/>
        </authorList>
    </citation>
    <scope>NUCLEOTIDE SEQUENCE [LARGE SCALE GENOMIC DNA]</scope>
    <source>
        <strain evidence="3">NBRC 102666 / KCTC 22515 / FYK2301M01</strain>
    </source>
</reference>
<keyword evidence="3" id="KW-1185">Reference proteome</keyword>
<gene>
    <name evidence="2" type="ordered locus">PSMK_12300</name>
</gene>
<proteinExistence type="predicted"/>
<protein>
    <submittedName>
        <fullName evidence="2">Uncharacterized protein</fullName>
    </submittedName>
</protein>